<dbReference type="SUPFAM" id="SSF57850">
    <property type="entry name" value="RING/U-box"/>
    <property type="match status" value="1"/>
</dbReference>
<evidence type="ECO:0000313" key="6">
    <source>
        <dbReference type="EMBL" id="KAK7055027.1"/>
    </source>
</evidence>
<keyword evidence="1 3" id="KW-0479">Metal-binding</keyword>
<dbReference type="InterPro" id="IPR013083">
    <property type="entry name" value="Znf_RING/FYVE/PHD"/>
</dbReference>
<dbReference type="PANTHER" id="PTHR22765">
    <property type="entry name" value="RING FINGER AND PROTEASE ASSOCIATED DOMAIN-CONTAINING"/>
    <property type="match status" value="1"/>
</dbReference>
<keyword evidence="4" id="KW-1133">Transmembrane helix</keyword>
<dbReference type="PANTHER" id="PTHR22765:SF434">
    <property type="entry name" value="GB|AAD18119.1-RELATED"/>
    <property type="match status" value="1"/>
</dbReference>
<keyword evidence="1 3" id="KW-0863">Zinc-finger</keyword>
<keyword evidence="7" id="KW-1185">Reference proteome</keyword>
<dbReference type="InterPro" id="IPR051826">
    <property type="entry name" value="E3_ubiquitin-ligase_domain"/>
</dbReference>
<proteinExistence type="predicted"/>
<dbReference type="GO" id="GO:0008270">
    <property type="term" value="F:zinc ion binding"/>
    <property type="evidence" value="ECO:0007669"/>
    <property type="project" value="UniProtKB-KW"/>
</dbReference>
<evidence type="ECO:0000256" key="2">
    <source>
        <dbReference type="ARBA" id="ARBA00022833"/>
    </source>
</evidence>
<dbReference type="GO" id="GO:0006511">
    <property type="term" value="P:ubiquitin-dependent protein catabolic process"/>
    <property type="evidence" value="ECO:0007669"/>
    <property type="project" value="TreeGrafter"/>
</dbReference>
<dbReference type="Gene3D" id="3.30.40.10">
    <property type="entry name" value="Zinc/RING finger domain, C3HC4 (zinc finger)"/>
    <property type="match status" value="1"/>
</dbReference>
<evidence type="ECO:0000256" key="3">
    <source>
        <dbReference type="PROSITE-ProRule" id="PRU00175"/>
    </source>
</evidence>
<keyword evidence="4" id="KW-0812">Transmembrane</keyword>
<sequence length="213" mass="24385">TRQWSQLGSTNSTSMRDFLKLTTWYIAVRLGKGVAMAFVLVMFTMQFNHIEPDVTYIAITFVYFVLTQRKWTGNERVVAWISALGLDGMEQDEEFWVPLFFQSLPVVASAVMMAYLFQTHLALCAVASYTNIIVPLMLIKEQMDYHSIQHQDLLFKYRKATTQELSTHPTCPICLEDLRVARTTPCGHVYHAVCLRRCLAVSTLCPMCKQAIK</sequence>
<feature type="transmembrane region" description="Helical" evidence="4">
    <location>
        <begin position="21"/>
        <end position="43"/>
    </location>
</feature>
<reference evidence="6 7" key="1">
    <citation type="submission" date="2023-11" db="EMBL/GenBank/DDBJ databases">
        <title>Halocaridina rubra genome assembly.</title>
        <authorList>
            <person name="Smith C."/>
        </authorList>
    </citation>
    <scope>NUCLEOTIDE SEQUENCE [LARGE SCALE GENOMIC DNA]</scope>
    <source>
        <strain evidence="6">EP-1</strain>
        <tissue evidence="6">Whole</tissue>
    </source>
</reference>
<dbReference type="AlphaFoldDB" id="A0AAN8WLV4"/>
<comment type="caution">
    <text evidence="6">The sequence shown here is derived from an EMBL/GenBank/DDBJ whole genome shotgun (WGS) entry which is preliminary data.</text>
</comment>
<feature type="non-terminal residue" evidence="6">
    <location>
        <position position="1"/>
    </location>
</feature>
<gene>
    <name evidence="6" type="ORF">SK128_011154</name>
</gene>
<name>A0AAN8WLV4_HALRR</name>
<evidence type="ECO:0000313" key="7">
    <source>
        <dbReference type="Proteomes" id="UP001381693"/>
    </source>
</evidence>
<evidence type="ECO:0000259" key="5">
    <source>
        <dbReference type="PROSITE" id="PS50089"/>
    </source>
</evidence>
<dbReference type="InterPro" id="IPR001841">
    <property type="entry name" value="Znf_RING"/>
</dbReference>
<dbReference type="Proteomes" id="UP001381693">
    <property type="component" value="Unassembled WGS sequence"/>
</dbReference>
<dbReference type="PROSITE" id="PS50089">
    <property type="entry name" value="ZF_RING_2"/>
    <property type="match status" value="1"/>
</dbReference>
<accession>A0AAN8WLV4</accession>
<feature type="transmembrane region" description="Helical" evidence="4">
    <location>
        <begin position="95"/>
        <end position="114"/>
    </location>
</feature>
<keyword evidence="4" id="KW-0472">Membrane</keyword>
<evidence type="ECO:0000256" key="4">
    <source>
        <dbReference type="SAM" id="Phobius"/>
    </source>
</evidence>
<evidence type="ECO:0000256" key="1">
    <source>
        <dbReference type="ARBA" id="ARBA00022771"/>
    </source>
</evidence>
<keyword evidence="2" id="KW-0862">Zinc</keyword>
<dbReference type="SMART" id="SM00184">
    <property type="entry name" value="RING"/>
    <property type="match status" value="1"/>
</dbReference>
<organism evidence="6 7">
    <name type="scientific">Halocaridina rubra</name>
    <name type="common">Hawaiian red shrimp</name>
    <dbReference type="NCBI Taxonomy" id="373956"/>
    <lineage>
        <taxon>Eukaryota</taxon>
        <taxon>Metazoa</taxon>
        <taxon>Ecdysozoa</taxon>
        <taxon>Arthropoda</taxon>
        <taxon>Crustacea</taxon>
        <taxon>Multicrustacea</taxon>
        <taxon>Malacostraca</taxon>
        <taxon>Eumalacostraca</taxon>
        <taxon>Eucarida</taxon>
        <taxon>Decapoda</taxon>
        <taxon>Pleocyemata</taxon>
        <taxon>Caridea</taxon>
        <taxon>Atyoidea</taxon>
        <taxon>Atyidae</taxon>
        <taxon>Halocaridina</taxon>
    </lineage>
</organism>
<dbReference type="EMBL" id="JAXCGZ010021264">
    <property type="protein sequence ID" value="KAK7055027.1"/>
    <property type="molecule type" value="Genomic_DNA"/>
</dbReference>
<dbReference type="Pfam" id="PF13639">
    <property type="entry name" value="zf-RING_2"/>
    <property type="match status" value="1"/>
</dbReference>
<feature type="domain" description="RING-type" evidence="5">
    <location>
        <begin position="171"/>
        <end position="209"/>
    </location>
</feature>
<dbReference type="GO" id="GO:0061630">
    <property type="term" value="F:ubiquitin protein ligase activity"/>
    <property type="evidence" value="ECO:0007669"/>
    <property type="project" value="TreeGrafter"/>
</dbReference>
<protein>
    <recommendedName>
        <fullName evidence="5">RING-type domain-containing protein</fullName>
    </recommendedName>
</protein>